<dbReference type="Pfam" id="PF07282">
    <property type="entry name" value="Cas12f1-like_TNB"/>
    <property type="match status" value="1"/>
</dbReference>
<dbReference type="RefSeq" id="XP_003079097.2">
    <property type="nucleotide sequence ID" value="XM_003079049.2"/>
</dbReference>
<feature type="domain" description="Cas12f1-like TNB" evidence="2">
    <location>
        <begin position="11"/>
        <end position="48"/>
    </location>
</feature>
<keyword evidence="4" id="KW-1185">Reference proteome</keyword>
<gene>
    <name evidence="3" type="ORF">OT_ostta04g05590</name>
</gene>
<reference evidence="4" key="1">
    <citation type="journal article" date="2006" name="Proc. Natl. Acad. Sci. U.S.A.">
        <title>Genome analysis of the smallest free-living eukaryote Ostreococcus tauri unveils many unique features.</title>
        <authorList>
            <person name="Derelle E."/>
            <person name="Ferraz C."/>
            <person name="Rombauts S."/>
            <person name="Rouze P."/>
            <person name="Worden A.Z."/>
            <person name="Robbens S."/>
            <person name="Partensky F."/>
            <person name="Degroeve S."/>
            <person name="Echeynie S."/>
            <person name="Cooke R."/>
            <person name="Saeys Y."/>
            <person name="Wuyts J."/>
            <person name="Jabbari K."/>
            <person name="Bowler C."/>
            <person name="Panaud O."/>
            <person name="Piegu B."/>
            <person name="Ball S.G."/>
            <person name="Ral J.-P."/>
            <person name="Bouget F.-Y."/>
            <person name="Piganeau G."/>
            <person name="De Baets B."/>
            <person name="Picard A."/>
            <person name="Delseny M."/>
            <person name="Demaille J."/>
            <person name="Van de Peer Y."/>
            <person name="Moreau H."/>
        </authorList>
    </citation>
    <scope>NUCLEOTIDE SEQUENCE [LARGE SCALE GENOMIC DNA]</scope>
    <source>
        <strain evidence="4">OTTH 0595 / CCAP 157/2 / RCC745</strain>
    </source>
</reference>
<sequence>MTERAIELGTPMTCGFCEWRHEHLGFDRMFECHECDLSIDRDVNGARNNGLQALADGGFGRPPEYWNTHA</sequence>
<dbReference type="EMBL" id="CAID01000004">
    <property type="protein sequence ID" value="CEF97795.1"/>
    <property type="molecule type" value="Genomic_DNA"/>
</dbReference>
<dbReference type="Proteomes" id="UP000009170">
    <property type="component" value="Unassembled WGS sequence"/>
</dbReference>
<dbReference type="InParanoid" id="A0A090M0N1"/>
<protein>
    <submittedName>
        <fullName evidence="3">Transposase IS605, OrfB, C-terminal</fullName>
    </submittedName>
</protein>
<evidence type="ECO:0000313" key="3">
    <source>
        <dbReference type="EMBL" id="CEF97795.1"/>
    </source>
</evidence>
<name>A0A090M0N1_OSTTA</name>
<evidence type="ECO:0000259" key="2">
    <source>
        <dbReference type="Pfam" id="PF07282"/>
    </source>
</evidence>
<dbReference type="GeneID" id="9834112"/>
<dbReference type="AlphaFoldDB" id="A0A090M0N1"/>
<comment type="caution">
    <text evidence="3">The sequence shown here is derived from an EMBL/GenBank/DDBJ whole genome shotgun (WGS) entry which is preliminary data.</text>
</comment>
<accession>A0A090M0N1</accession>
<proteinExistence type="predicted"/>
<organism evidence="3 4">
    <name type="scientific">Ostreococcus tauri</name>
    <name type="common">Marine green alga</name>
    <dbReference type="NCBI Taxonomy" id="70448"/>
    <lineage>
        <taxon>Eukaryota</taxon>
        <taxon>Viridiplantae</taxon>
        <taxon>Chlorophyta</taxon>
        <taxon>Mamiellophyceae</taxon>
        <taxon>Mamiellales</taxon>
        <taxon>Bathycoccaceae</taxon>
        <taxon>Ostreococcus</taxon>
    </lineage>
</organism>
<reference evidence="3 4" key="2">
    <citation type="journal article" date="2014" name="BMC Genomics">
        <title>An improved genome of the model marine alga Ostreococcus tauri unfolds by assessing Illumina de novo assemblies.</title>
        <authorList>
            <person name="Blanc-Mathieu R."/>
            <person name="Verhelst B."/>
            <person name="Derelle E."/>
            <person name="Rombauts S."/>
            <person name="Bouget F.Y."/>
            <person name="Carre I."/>
            <person name="Chateau A."/>
            <person name="Eyre-Walker A."/>
            <person name="Grimsley N."/>
            <person name="Moreau H."/>
            <person name="Piegu B."/>
            <person name="Rivals E."/>
            <person name="Schackwitz W."/>
            <person name="Van de Peer Y."/>
            <person name="Piganeau G."/>
        </authorList>
    </citation>
    <scope>NUCLEOTIDE SEQUENCE [LARGE SCALE GENOMIC DNA]</scope>
    <source>
        <strain evidence="4">OTTH 0595 / CCAP 157/2 / RCC745</strain>
    </source>
</reference>
<dbReference type="GO" id="GO:0003677">
    <property type="term" value="F:DNA binding"/>
    <property type="evidence" value="ECO:0007669"/>
    <property type="project" value="UniProtKB-KW"/>
</dbReference>
<dbReference type="InterPro" id="IPR010095">
    <property type="entry name" value="Cas12f1-like_TNB"/>
</dbReference>
<dbReference type="OrthoDB" id="2413960at2759"/>
<keyword evidence="1" id="KW-0238">DNA-binding</keyword>
<dbReference type="KEGG" id="ota:OT_ostta04g05590"/>
<evidence type="ECO:0000256" key="1">
    <source>
        <dbReference type="ARBA" id="ARBA00023125"/>
    </source>
</evidence>
<evidence type="ECO:0000313" key="4">
    <source>
        <dbReference type="Proteomes" id="UP000009170"/>
    </source>
</evidence>